<reference evidence="1 2" key="1">
    <citation type="submission" date="2018-01" db="EMBL/GenBank/DDBJ databases">
        <title>Deinococcus koreensis sp. nov., a radiation-resistant bacterium isolated from river water.</title>
        <authorList>
            <person name="Choi A."/>
        </authorList>
    </citation>
    <scope>NUCLEOTIDE SEQUENCE [LARGE SCALE GENOMIC DNA]</scope>
    <source>
        <strain evidence="1 2">SJW1-2</strain>
    </source>
</reference>
<protein>
    <recommendedName>
        <fullName evidence="3">Copper chaperone PCu(A)C</fullName>
    </recommendedName>
</protein>
<accession>A0A2K3UXH7</accession>
<dbReference type="SUPFAM" id="SSF110087">
    <property type="entry name" value="DR1885-like metal-binding protein"/>
    <property type="match status" value="1"/>
</dbReference>
<keyword evidence="2" id="KW-1185">Reference proteome</keyword>
<dbReference type="PANTHER" id="PTHR36302">
    <property type="entry name" value="BLR7088 PROTEIN"/>
    <property type="match status" value="1"/>
</dbReference>
<dbReference type="InterPro" id="IPR036182">
    <property type="entry name" value="PCuAC_sf"/>
</dbReference>
<proteinExistence type="predicted"/>
<evidence type="ECO:0000313" key="2">
    <source>
        <dbReference type="Proteomes" id="UP000236379"/>
    </source>
</evidence>
<organism evidence="1 2">
    <name type="scientific">Deinococcus koreensis</name>
    <dbReference type="NCBI Taxonomy" id="2054903"/>
    <lineage>
        <taxon>Bacteria</taxon>
        <taxon>Thermotogati</taxon>
        <taxon>Deinococcota</taxon>
        <taxon>Deinococci</taxon>
        <taxon>Deinococcales</taxon>
        <taxon>Deinococcaceae</taxon>
        <taxon>Deinococcus</taxon>
    </lineage>
</organism>
<comment type="caution">
    <text evidence="1">The sequence shown here is derived from an EMBL/GenBank/DDBJ whole genome shotgun (WGS) entry which is preliminary data.</text>
</comment>
<dbReference type="AlphaFoldDB" id="A0A2K3UXH7"/>
<dbReference type="Proteomes" id="UP000236379">
    <property type="component" value="Unassembled WGS sequence"/>
</dbReference>
<dbReference type="RefSeq" id="WP_103311686.1">
    <property type="nucleotide sequence ID" value="NZ_PPPD01000001.1"/>
</dbReference>
<evidence type="ECO:0000313" key="1">
    <source>
        <dbReference type="EMBL" id="PNY81243.1"/>
    </source>
</evidence>
<dbReference type="EMBL" id="PPPD01000001">
    <property type="protein sequence ID" value="PNY81243.1"/>
    <property type="molecule type" value="Genomic_DNA"/>
</dbReference>
<name>A0A2K3UXH7_9DEIO</name>
<dbReference type="Pfam" id="PF04314">
    <property type="entry name" value="PCuAC"/>
    <property type="match status" value="1"/>
</dbReference>
<dbReference type="PANTHER" id="PTHR36302:SF1">
    <property type="entry name" value="COPPER CHAPERONE PCU(A)C"/>
    <property type="match status" value="1"/>
</dbReference>
<dbReference type="Gene3D" id="2.60.40.1890">
    <property type="entry name" value="PCu(A)C copper chaperone"/>
    <property type="match status" value="1"/>
</dbReference>
<gene>
    <name evidence="1" type="ORF">CVO96_07470</name>
</gene>
<evidence type="ECO:0008006" key="3">
    <source>
        <dbReference type="Google" id="ProtNLM"/>
    </source>
</evidence>
<dbReference type="InterPro" id="IPR007410">
    <property type="entry name" value="LpqE-like"/>
</dbReference>
<dbReference type="OrthoDB" id="74144at2"/>
<dbReference type="InterPro" id="IPR058248">
    <property type="entry name" value="Lxx211020-like"/>
</dbReference>
<sequence>MPHAPHLRPKLLPLLVSAALGGSVLGGWVLGWVGLGWIGVGWAVPGWSASARQATPLRVSPAQARPPQPPALPLRATGAWVVAVPPGTGETSVFGTLTNTSARPVVLRSATAPLAAHAMLMNTVTTGTMTGMEAARTLTVPARGHLVLGDLGAHIMLMGLKRPLKPGETISVTLHSTDGRRLVLSAAVRKP</sequence>